<dbReference type="Proteomes" id="UP000050920">
    <property type="component" value="Unassembled WGS sequence"/>
</dbReference>
<sequence length="215" mass="24963">MLKTLSQALLTDTYIGDRKYAVDLSFDNVIKYFKYMDPQLWTERRALASLFLLVPSAIEDAINGRLLLNDCYETLKTLSEYIGEHPYNQSDDQQVDITGEKIETQVPDDKTWDFDQDSMALYASFKQVYGIDLWDLRGKLHWAKFQAMLIGLPDDCQFRRIVAIRQAKLQPPSNPAQNPEAMRQYSQLVKQKADYALTPTDYEMVEAEYNYISMN</sequence>
<organism evidence="1 2">
    <name type="scientific">Lactiplantibacillus fabifermentans DSM 21115</name>
    <dbReference type="NCBI Taxonomy" id="1413187"/>
    <lineage>
        <taxon>Bacteria</taxon>
        <taxon>Bacillati</taxon>
        <taxon>Bacillota</taxon>
        <taxon>Bacilli</taxon>
        <taxon>Lactobacillales</taxon>
        <taxon>Lactobacillaceae</taxon>
        <taxon>Lactiplantibacillus</taxon>
    </lineage>
</organism>
<dbReference type="Pfam" id="PF06854">
    <property type="entry name" value="Phage_Gp15"/>
    <property type="match status" value="1"/>
</dbReference>
<reference evidence="1 2" key="1">
    <citation type="journal article" date="2015" name="Genome Announc.">
        <title>Expanding the biotechnology potential of lactobacilli through comparative genomics of 213 strains and associated genera.</title>
        <authorList>
            <person name="Sun Z."/>
            <person name="Harris H.M."/>
            <person name="McCann A."/>
            <person name="Guo C."/>
            <person name="Argimon S."/>
            <person name="Zhang W."/>
            <person name="Yang X."/>
            <person name="Jeffery I.B."/>
            <person name="Cooney J.C."/>
            <person name="Kagawa T.F."/>
            <person name="Liu W."/>
            <person name="Song Y."/>
            <person name="Salvetti E."/>
            <person name="Wrobel A."/>
            <person name="Rasinkangas P."/>
            <person name="Parkhill J."/>
            <person name="Rea M.C."/>
            <person name="O'Sullivan O."/>
            <person name="Ritari J."/>
            <person name="Douillard F.P."/>
            <person name="Paul Ross R."/>
            <person name="Yang R."/>
            <person name="Briner A.E."/>
            <person name="Felis G.E."/>
            <person name="de Vos W.M."/>
            <person name="Barrangou R."/>
            <person name="Klaenhammer T.R."/>
            <person name="Caufield P.W."/>
            <person name="Cui Y."/>
            <person name="Zhang H."/>
            <person name="O'Toole P.W."/>
        </authorList>
    </citation>
    <scope>NUCLEOTIDE SEQUENCE [LARGE SCALE GENOMIC DNA]</scope>
    <source>
        <strain evidence="1 2">DSM 21115</strain>
    </source>
</reference>
<comment type="caution">
    <text evidence="1">The sequence shown here is derived from an EMBL/GenBank/DDBJ whole genome shotgun (WGS) entry which is preliminary data.</text>
</comment>
<dbReference type="EMBL" id="AYGX02000042">
    <property type="protein sequence ID" value="KRO28468.1"/>
    <property type="molecule type" value="Genomic_DNA"/>
</dbReference>
<protein>
    <recommendedName>
        <fullName evidence="3">Bacteriophage Gp15 protein</fullName>
    </recommendedName>
</protein>
<proteinExistence type="predicted"/>
<evidence type="ECO:0000313" key="2">
    <source>
        <dbReference type="Proteomes" id="UP000050920"/>
    </source>
</evidence>
<name>A0A0R2NS00_9LACO</name>
<gene>
    <name evidence="1" type="ORF">DY78_GL002367</name>
</gene>
<keyword evidence="2" id="KW-1185">Reference proteome</keyword>
<dbReference type="AlphaFoldDB" id="A0A0R2NS00"/>
<evidence type="ECO:0008006" key="3">
    <source>
        <dbReference type="Google" id="ProtNLM"/>
    </source>
</evidence>
<accession>A0A0R2NS00</accession>
<dbReference type="InterPro" id="IPR009660">
    <property type="entry name" value="Phage_A500_Gp15"/>
</dbReference>
<evidence type="ECO:0000313" key="1">
    <source>
        <dbReference type="EMBL" id="KRO28468.1"/>
    </source>
</evidence>